<dbReference type="InterPro" id="IPR003838">
    <property type="entry name" value="ABC3_permease_C"/>
</dbReference>
<evidence type="ECO:0000313" key="10">
    <source>
        <dbReference type="Proteomes" id="UP000643525"/>
    </source>
</evidence>
<feature type="transmembrane region" description="Helical" evidence="7">
    <location>
        <begin position="337"/>
        <end position="362"/>
    </location>
</feature>
<feature type="transmembrane region" description="Helical" evidence="7">
    <location>
        <begin position="748"/>
        <end position="777"/>
    </location>
</feature>
<comment type="caution">
    <text evidence="9">The sequence shown here is derived from an EMBL/GenBank/DDBJ whole genome shotgun (WGS) entry which is preliminary data.</text>
</comment>
<proteinExistence type="inferred from homology"/>
<keyword evidence="10" id="KW-1185">Reference proteome</keyword>
<feature type="domain" description="ABC3 transporter permease C-terminal" evidence="8">
    <location>
        <begin position="287"/>
        <end position="407"/>
    </location>
</feature>
<gene>
    <name evidence="9" type="ORF">H4W27_002214</name>
</gene>
<dbReference type="RefSeq" id="WP_192596008.1">
    <property type="nucleotide sequence ID" value="NZ_BAAALJ010000013.1"/>
</dbReference>
<feature type="transmembrane region" description="Helical" evidence="7">
    <location>
        <begin position="18"/>
        <end position="39"/>
    </location>
</feature>
<reference evidence="9 10" key="1">
    <citation type="submission" date="2020-10" db="EMBL/GenBank/DDBJ databases">
        <title>Sequencing the genomes of 1000 actinobacteria strains.</title>
        <authorList>
            <person name="Klenk H.-P."/>
        </authorList>
    </citation>
    <scope>NUCLEOTIDE SEQUENCE [LARGE SCALE GENOMIC DNA]</scope>
    <source>
        <strain evidence="9 10">DSM 15666</strain>
    </source>
</reference>
<keyword evidence="2" id="KW-1003">Cell membrane</keyword>
<dbReference type="PANTHER" id="PTHR30572">
    <property type="entry name" value="MEMBRANE COMPONENT OF TRANSPORTER-RELATED"/>
    <property type="match status" value="1"/>
</dbReference>
<comment type="similarity">
    <text evidence="6">Belongs to the ABC-4 integral membrane protein family.</text>
</comment>
<sequence>MRRDPVLQVNLRSAGKKLFAAGAAVAISVAFIVAGMLMVDSFNRGLTQELEAEASGTDLIIDTSMLLSSDEDTEDYLRDDIPLAEEIEQLDGVAVADAISSGYLSQIAEDGSSTIGLQAGEQSSTRTGEISEGREAQAADEVVVSSAAATGQGIELGTTLTAEHYVFDEDAGAGTEPTVVQEDYTVVGVVQGQGPPRAFLTTEGVERLPYDASPAEIRIVLNPDSTVSAEEVQERIQDLIRVQAETLSETRAADLESLQVQTTEEIVEARLAQQTGDANFLAYIAIGFGAISVFVSTLVISNTFQVLVASRQRTLALLRAVGATSAQLQRATLKEGAVLGLLGGAAGVLLGTGVALGFSLIARATFAPDLPLAGPTLLASLIGLGLGLVVTVVSALAPAVKAGRVSPMAALRPAGLGPATQRVSMTRLIIGAVLMLGGFGAVIGATRWAASGEQYSLPAPMLGVAGAILGFSGVLVLARLVVPPLVARGGRLLGLLPGLRVNARLAGQNARQVPGRTTATASALLVGVTLVGTMMVGAATAQTVLYDELAESYPVEASVSAMDEDLEAELSESELVETFSSAPGASATITGERGSVEGRVILVDEGTFASVARTEGMAPGAGEAIAAAQLNAEDTIFEGDDAELELMPYGTATSGAADQSITVDATVVSWLPAGMVLVSEASLPEGATAPGESPWTFSPENGLTLIRAAEGLGPDQSYGLAPLLEEYSEEYNDAGALMRASFTEAIDMVLLIVLVLLGASVLVAIIGVSNTLSLSVLERRREAALLRAVGMNRRSVGQMITIEALLLAGVALLIGTALGAFLGWAGVASLVARPDWTVVLEMPWLRIAGLWAVTLVAAALAALLPARALSRVEPAAGLSAD</sequence>
<evidence type="ECO:0000256" key="3">
    <source>
        <dbReference type="ARBA" id="ARBA00022692"/>
    </source>
</evidence>
<feature type="transmembrane region" description="Helical" evidence="7">
    <location>
        <begin position="377"/>
        <end position="400"/>
    </location>
</feature>
<keyword evidence="4 7" id="KW-1133">Transmembrane helix</keyword>
<dbReference type="Proteomes" id="UP000643525">
    <property type="component" value="Unassembled WGS sequence"/>
</dbReference>
<keyword evidence="3 7" id="KW-0812">Transmembrane</keyword>
<evidence type="ECO:0000256" key="4">
    <source>
        <dbReference type="ARBA" id="ARBA00022989"/>
    </source>
</evidence>
<feature type="transmembrane region" description="Helical" evidence="7">
    <location>
        <begin position="280"/>
        <end position="309"/>
    </location>
</feature>
<dbReference type="InterPro" id="IPR050250">
    <property type="entry name" value="Macrolide_Exporter_MacB"/>
</dbReference>
<evidence type="ECO:0000256" key="1">
    <source>
        <dbReference type="ARBA" id="ARBA00004651"/>
    </source>
</evidence>
<evidence type="ECO:0000256" key="6">
    <source>
        <dbReference type="ARBA" id="ARBA00038076"/>
    </source>
</evidence>
<feature type="domain" description="ABC3 transporter permease C-terminal" evidence="8">
    <location>
        <begin position="755"/>
        <end position="874"/>
    </location>
</feature>
<feature type="transmembrane region" description="Helical" evidence="7">
    <location>
        <begin position="428"/>
        <end position="450"/>
    </location>
</feature>
<feature type="transmembrane region" description="Helical" evidence="7">
    <location>
        <begin position="844"/>
        <end position="864"/>
    </location>
</feature>
<feature type="transmembrane region" description="Helical" evidence="7">
    <location>
        <begin position="462"/>
        <end position="482"/>
    </location>
</feature>
<evidence type="ECO:0000313" key="9">
    <source>
        <dbReference type="EMBL" id="MBE1525096.1"/>
    </source>
</evidence>
<keyword evidence="5 7" id="KW-0472">Membrane</keyword>
<evidence type="ECO:0000256" key="5">
    <source>
        <dbReference type="ARBA" id="ARBA00023136"/>
    </source>
</evidence>
<comment type="subcellular location">
    <subcellularLocation>
        <location evidence="1">Cell membrane</location>
        <topology evidence="1">Multi-pass membrane protein</topology>
    </subcellularLocation>
</comment>
<name>A0ABR9JGM9_9MICC</name>
<evidence type="ECO:0000256" key="7">
    <source>
        <dbReference type="SAM" id="Phobius"/>
    </source>
</evidence>
<evidence type="ECO:0000259" key="8">
    <source>
        <dbReference type="Pfam" id="PF02687"/>
    </source>
</evidence>
<dbReference type="PANTHER" id="PTHR30572:SF4">
    <property type="entry name" value="ABC TRANSPORTER PERMEASE YTRF"/>
    <property type="match status" value="1"/>
</dbReference>
<organism evidence="9 10">
    <name type="scientific">Nesterenkonia lutea</name>
    <dbReference type="NCBI Taxonomy" id="272919"/>
    <lineage>
        <taxon>Bacteria</taxon>
        <taxon>Bacillati</taxon>
        <taxon>Actinomycetota</taxon>
        <taxon>Actinomycetes</taxon>
        <taxon>Micrococcales</taxon>
        <taxon>Micrococcaceae</taxon>
        <taxon>Nesterenkonia</taxon>
    </lineage>
</organism>
<accession>A0ABR9JGM9</accession>
<dbReference type="EMBL" id="JADBED010000001">
    <property type="protein sequence ID" value="MBE1525096.1"/>
    <property type="molecule type" value="Genomic_DNA"/>
</dbReference>
<feature type="transmembrane region" description="Helical" evidence="7">
    <location>
        <begin position="521"/>
        <end position="541"/>
    </location>
</feature>
<evidence type="ECO:0000256" key="2">
    <source>
        <dbReference type="ARBA" id="ARBA00022475"/>
    </source>
</evidence>
<dbReference type="Pfam" id="PF02687">
    <property type="entry name" value="FtsX"/>
    <property type="match status" value="2"/>
</dbReference>
<protein>
    <submittedName>
        <fullName evidence="9">ABC transport system permease protein</fullName>
    </submittedName>
</protein>
<feature type="transmembrane region" description="Helical" evidence="7">
    <location>
        <begin position="798"/>
        <end position="824"/>
    </location>
</feature>